<dbReference type="Proteomes" id="UP000019678">
    <property type="component" value="Unassembled WGS sequence"/>
</dbReference>
<reference evidence="1 2" key="1">
    <citation type="submission" date="2013-05" db="EMBL/GenBank/DDBJ databases">
        <title>Genome assembly of Chondromyces apiculatus DSM 436.</title>
        <authorList>
            <person name="Sharma G."/>
            <person name="Khatri I."/>
            <person name="Kaur C."/>
            <person name="Mayilraj S."/>
            <person name="Subramanian S."/>
        </authorList>
    </citation>
    <scope>NUCLEOTIDE SEQUENCE [LARGE SCALE GENOMIC DNA]</scope>
    <source>
        <strain evidence="1 2">DSM 436</strain>
    </source>
</reference>
<evidence type="ECO:0000313" key="2">
    <source>
        <dbReference type="Proteomes" id="UP000019678"/>
    </source>
</evidence>
<dbReference type="AlphaFoldDB" id="A0A017T562"/>
<gene>
    <name evidence="1" type="ORF">CAP_5307</name>
</gene>
<dbReference type="EMBL" id="ASRX01000043">
    <property type="protein sequence ID" value="EYF03696.1"/>
    <property type="molecule type" value="Genomic_DNA"/>
</dbReference>
<evidence type="ECO:0000313" key="1">
    <source>
        <dbReference type="EMBL" id="EYF03696.1"/>
    </source>
</evidence>
<dbReference type="STRING" id="1192034.CAP_5307"/>
<organism evidence="1 2">
    <name type="scientific">Chondromyces apiculatus DSM 436</name>
    <dbReference type="NCBI Taxonomy" id="1192034"/>
    <lineage>
        <taxon>Bacteria</taxon>
        <taxon>Pseudomonadati</taxon>
        <taxon>Myxococcota</taxon>
        <taxon>Polyangia</taxon>
        <taxon>Polyangiales</taxon>
        <taxon>Polyangiaceae</taxon>
        <taxon>Chondromyces</taxon>
    </lineage>
</organism>
<proteinExistence type="predicted"/>
<sequence>MTAASAIPERSTPQGDGVAEFKASGEIATCKGKTADLASYLQRQGLGLTGRNSDGALAAVWLVELQNNPDAHIAFAGFDGDARQVARARSIGSTRKEGLNVFDTGGAWTVTWFDAEGLAYARPRWETSPPGIQHLANVGKEAGENVALAPTPKGALVAAAPFGSERTQLGVFLFAPTDPAEPNVRAIGVTHHTKQPRRPAIAADASGYFVAWHEEDGSIQVSRFDASGKEGEAHEIAPEGPRRERVALVATPTGALALWAEGETLMSRALDASAKPTATTWVVGKGKWGTAASAEPGALVAWVGNDGKADGRLLLTRLGQDGAPSAQGVRVSDGINPVKDPPAIAVAGARVGLAWTEIMGPSVSTKRALLRLLDAACIP</sequence>
<comment type="caution">
    <text evidence="1">The sequence shown here is derived from an EMBL/GenBank/DDBJ whole genome shotgun (WGS) entry which is preliminary data.</text>
</comment>
<dbReference type="OrthoDB" id="5514718at2"/>
<name>A0A017T562_9BACT</name>
<keyword evidence="2" id="KW-1185">Reference proteome</keyword>
<accession>A0A017T562</accession>
<dbReference type="RefSeq" id="WP_044245548.1">
    <property type="nucleotide sequence ID" value="NZ_ASRX01000043.1"/>
</dbReference>
<protein>
    <submittedName>
        <fullName evidence="1">Uncharacterized protein</fullName>
    </submittedName>
</protein>